<dbReference type="PANTHER" id="PTHR46177">
    <property type="entry name" value="INTEGRASE CATALYTIC DOMAIN-CONTAINING PROTEIN"/>
    <property type="match status" value="1"/>
</dbReference>
<sequence>MVNQAGNNQWGRKESLLECVRLKYPRKDKIKHLKKEFNLSIGETKLREIEYCLEIPTVRKPRLSKEVIKKTAFDFIKKDITKGTGPHALKSMPQDEHILIARDDLHLLMKDLAPEGFDLSLQMGDISIPIYAYRDKWSGFIIKLVAVPDSRSAAPLGHLYLDLIAECGGVPLQLTTDKGPERGIQQSIQDALRRLFAPDIDPEVFATAMAIMSVHNTVIESLWRWLQIKMGHTLKETILQGKTSHIFQPQCVYHSDLFYWIFIPLIQEALDSFRTYWNHHRVRTRAYKHMPSGHVPADAINMPEKYDPNALNCLIKVPEHIQHRTRRLIEEEVGARDTFFRWFSDDFKVIAETAFSSVGRPSTTLENAWEIFSIMSDAIKVILE</sequence>
<dbReference type="Pfam" id="PF24764">
    <property type="entry name" value="rva_4"/>
    <property type="match status" value="1"/>
</dbReference>
<proteinExistence type="predicted"/>
<evidence type="ECO:0000313" key="2">
    <source>
        <dbReference type="EMBL" id="TFK19167.1"/>
    </source>
</evidence>
<feature type="domain" description="Integrase core" evidence="1">
    <location>
        <begin position="138"/>
        <end position="286"/>
    </location>
</feature>
<dbReference type="Proteomes" id="UP000307440">
    <property type="component" value="Unassembled WGS sequence"/>
</dbReference>
<accession>A0A5C3KH37</accession>
<evidence type="ECO:0000313" key="3">
    <source>
        <dbReference type="Proteomes" id="UP000307440"/>
    </source>
</evidence>
<keyword evidence="3" id="KW-1185">Reference proteome</keyword>
<reference evidence="2 3" key="1">
    <citation type="journal article" date="2019" name="Nat. Ecol. Evol.">
        <title>Megaphylogeny resolves global patterns of mushroom evolution.</title>
        <authorList>
            <person name="Varga T."/>
            <person name="Krizsan K."/>
            <person name="Foldi C."/>
            <person name="Dima B."/>
            <person name="Sanchez-Garcia M."/>
            <person name="Sanchez-Ramirez S."/>
            <person name="Szollosi G.J."/>
            <person name="Szarkandi J.G."/>
            <person name="Papp V."/>
            <person name="Albert L."/>
            <person name="Andreopoulos W."/>
            <person name="Angelini C."/>
            <person name="Antonin V."/>
            <person name="Barry K.W."/>
            <person name="Bougher N.L."/>
            <person name="Buchanan P."/>
            <person name="Buyck B."/>
            <person name="Bense V."/>
            <person name="Catcheside P."/>
            <person name="Chovatia M."/>
            <person name="Cooper J."/>
            <person name="Damon W."/>
            <person name="Desjardin D."/>
            <person name="Finy P."/>
            <person name="Geml J."/>
            <person name="Haridas S."/>
            <person name="Hughes K."/>
            <person name="Justo A."/>
            <person name="Karasinski D."/>
            <person name="Kautmanova I."/>
            <person name="Kiss B."/>
            <person name="Kocsube S."/>
            <person name="Kotiranta H."/>
            <person name="LaButti K.M."/>
            <person name="Lechner B.E."/>
            <person name="Liimatainen K."/>
            <person name="Lipzen A."/>
            <person name="Lukacs Z."/>
            <person name="Mihaltcheva S."/>
            <person name="Morgado L.N."/>
            <person name="Niskanen T."/>
            <person name="Noordeloos M.E."/>
            <person name="Ohm R.A."/>
            <person name="Ortiz-Santana B."/>
            <person name="Ovrebo C."/>
            <person name="Racz N."/>
            <person name="Riley R."/>
            <person name="Savchenko A."/>
            <person name="Shiryaev A."/>
            <person name="Soop K."/>
            <person name="Spirin V."/>
            <person name="Szebenyi C."/>
            <person name="Tomsovsky M."/>
            <person name="Tulloss R.E."/>
            <person name="Uehling J."/>
            <person name="Grigoriev I.V."/>
            <person name="Vagvolgyi C."/>
            <person name="Papp T."/>
            <person name="Martin F.M."/>
            <person name="Miettinen O."/>
            <person name="Hibbett D.S."/>
            <person name="Nagy L.G."/>
        </authorList>
    </citation>
    <scope>NUCLEOTIDE SEQUENCE [LARGE SCALE GENOMIC DNA]</scope>
    <source>
        <strain evidence="2 3">CBS 121175</strain>
    </source>
</reference>
<protein>
    <recommendedName>
        <fullName evidence="1">Integrase core domain-containing protein</fullName>
    </recommendedName>
</protein>
<dbReference type="PANTHER" id="PTHR46177:SF1">
    <property type="entry name" value="INTEGRASE CATALYTIC DOMAIN-CONTAINING PROTEIN"/>
    <property type="match status" value="1"/>
</dbReference>
<dbReference type="OrthoDB" id="2993821at2759"/>
<name>A0A5C3KH37_COPMA</name>
<dbReference type="AlphaFoldDB" id="A0A5C3KH37"/>
<organism evidence="2 3">
    <name type="scientific">Coprinopsis marcescibilis</name>
    <name type="common">Agaric fungus</name>
    <name type="synonym">Psathyrella marcescibilis</name>
    <dbReference type="NCBI Taxonomy" id="230819"/>
    <lineage>
        <taxon>Eukaryota</taxon>
        <taxon>Fungi</taxon>
        <taxon>Dikarya</taxon>
        <taxon>Basidiomycota</taxon>
        <taxon>Agaricomycotina</taxon>
        <taxon>Agaricomycetes</taxon>
        <taxon>Agaricomycetidae</taxon>
        <taxon>Agaricales</taxon>
        <taxon>Agaricineae</taxon>
        <taxon>Psathyrellaceae</taxon>
        <taxon>Coprinopsis</taxon>
    </lineage>
</organism>
<gene>
    <name evidence="2" type="ORF">FA15DRAFT_683052</name>
</gene>
<dbReference type="STRING" id="230819.A0A5C3KH37"/>
<dbReference type="EMBL" id="ML210356">
    <property type="protein sequence ID" value="TFK19167.1"/>
    <property type="molecule type" value="Genomic_DNA"/>
</dbReference>
<evidence type="ECO:0000259" key="1">
    <source>
        <dbReference type="Pfam" id="PF24764"/>
    </source>
</evidence>
<dbReference type="InterPro" id="IPR058913">
    <property type="entry name" value="Integrase_dom_put"/>
</dbReference>